<feature type="transmembrane region" description="Helical" evidence="5">
    <location>
        <begin position="154"/>
        <end position="173"/>
    </location>
</feature>
<evidence type="ECO:0000256" key="5">
    <source>
        <dbReference type="SAM" id="Phobius"/>
    </source>
</evidence>
<dbReference type="PROSITE" id="PS50262">
    <property type="entry name" value="G_PROTEIN_RECEP_F1_2"/>
    <property type="match status" value="1"/>
</dbReference>
<comment type="caution">
    <text evidence="8">The sequence shown here is derived from an EMBL/GenBank/DDBJ whole genome shotgun (WGS) entry which is preliminary data.</text>
</comment>
<protein>
    <recommendedName>
        <fullName evidence="6">G-protein coupled receptors family 1 profile domain-containing protein</fullName>
    </recommendedName>
</protein>
<feature type="transmembrane region" description="Helical" evidence="5">
    <location>
        <begin position="34"/>
        <end position="61"/>
    </location>
</feature>
<reference evidence="8" key="1">
    <citation type="submission" date="2021-02" db="EMBL/GenBank/DDBJ databases">
        <authorList>
            <person name="Nowell W R."/>
        </authorList>
    </citation>
    <scope>NUCLEOTIDE SEQUENCE</scope>
</reference>
<evidence type="ECO:0000313" key="7">
    <source>
        <dbReference type="EMBL" id="CAF1420356.1"/>
    </source>
</evidence>
<feature type="transmembrane region" description="Helical" evidence="5">
    <location>
        <begin position="73"/>
        <end position="102"/>
    </location>
</feature>
<dbReference type="Proteomes" id="UP000663832">
    <property type="component" value="Unassembled WGS sequence"/>
</dbReference>
<dbReference type="PANTHER" id="PTHR46641">
    <property type="entry name" value="FMRFAMIDE RECEPTOR-RELATED"/>
    <property type="match status" value="1"/>
</dbReference>
<dbReference type="Proteomes" id="UP000663877">
    <property type="component" value="Unassembled WGS sequence"/>
</dbReference>
<dbReference type="Gene3D" id="1.20.1070.10">
    <property type="entry name" value="Rhodopsin 7-helix transmembrane proteins"/>
    <property type="match status" value="1"/>
</dbReference>
<organism evidence="8 9">
    <name type="scientific">Adineta steineri</name>
    <dbReference type="NCBI Taxonomy" id="433720"/>
    <lineage>
        <taxon>Eukaryota</taxon>
        <taxon>Metazoa</taxon>
        <taxon>Spiralia</taxon>
        <taxon>Gnathifera</taxon>
        <taxon>Rotifera</taxon>
        <taxon>Eurotatoria</taxon>
        <taxon>Bdelloidea</taxon>
        <taxon>Adinetida</taxon>
        <taxon>Adinetidae</taxon>
        <taxon>Adineta</taxon>
    </lineage>
</organism>
<keyword evidence="4 5" id="KW-0472">Membrane</keyword>
<evidence type="ECO:0000313" key="9">
    <source>
        <dbReference type="Proteomes" id="UP000663832"/>
    </source>
</evidence>
<dbReference type="AlphaFoldDB" id="A0A815Y1G7"/>
<dbReference type="InterPro" id="IPR052954">
    <property type="entry name" value="GPCR-Ligand_Int"/>
</dbReference>
<feature type="transmembrane region" description="Helical" evidence="5">
    <location>
        <begin position="193"/>
        <end position="221"/>
    </location>
</feature>
<evidence type="ECO:0000256" key="2">
    <source>
        <dbReference type="ARBA" id="ARBA00022692"/>
    </source>
</evidence>
<feature type="transmembrane region" description="Helical" evidence="5">
    <location>
        <begin position="260"/>
        <end position="279"/>
    </location>
</feature>
<dbReference type="InterPro" id="IPR017452">
    <property type="entry name" value="GPCR_Rhodpsn_7TM"/>
</dbReference>
<name>A0A815Y1G7_9BILA</name>
<dbReference type="PANTHER" id="PTHR46641:SF2">
    <property type="entry name" value="FMRFAMIDE RECEPTOR"/>
    <property type="match status" value="1"/>
</dbReference>
<evidence type="ECO:0000256" key="3">
    <source>
        <dbReference type="ARBA" id="ARBA00022989"/>
    </source>
</evidence>
<proteinExistence type="predicted"/>
<comment type="subcellular location">
    <subcellularLocation>
        <location evidence="1">Membrane</location>
    </subcellularLocation>
</comment>
<dbReference type="OrthoDB" id="10014336at2759"/>
<evidence type="ECO:0000256" key="4">
    <source>
        <dbReference type="ARBA" id="ARBA00023136"/>
    </source>
</evidence>
<keyword evidence="3 5" id="KW-1133">Transmembrane helix</keyword>
<dbReference type="EMBL" id="CAJNOM010000801">
    <property type="protein sequence ID" value="CAF1564523.1"/>
    <property type="molecule type" value="Genomic_DNA"/>
</dbReference>
<feature type="domain" description="G-protein coupled receptors family 1 profile" evidence="6">
    <location>
        <begin position="53"/>
        <end position="319"/>
    </location>
</feature>
<dbReference type="EMBL" id="CAJNOI010001525">
    <property type="protein sequence ID" value="CAF1420356.1"/>
    <property type="molecule type" value="Genomic_DNA"/>
</dbReference>
<gene>
    <name evidence="7" type="ORF">BJG266_LOCUS38739</name>
    <name evidence="8" type="ORF">QVE165_LOCUS48216</name>
</gene>
<dbReference type="GO" id="GO:0016020">
    <property type="term" value="C:membrane"/>
    <property type="evidence" value="ECO:0007669"/>
    <property type="project" value="UniProtKB-SubCell"/>
</dbReference>
<dbReference type="SUPFAM" id="SSF81321">
    <property type="entry name" value="Family A G protein-coupled receptor-like"/>
    <property type="match status" value="1"/>
</dbReference>
<sequence>MTEIKTTSIIPWNSTTSMTITSTSLLEIKSSISILIWFEIIAACITYGFGFIGNLLSLFIFSTQSDFRNVSTGVLFLLMTVSNTAHLWTLTTEFLGTFNIYVYSDVFLQCRLNYFIQNVSRAISTYLAITVTCDRLIRSELPIRSRFICTRENAIKLTIFYCIIFSILHSFWFCPLNTLSPIGGVCYTGPPSAYTYFFSNIFLPLRLIFICIIPVIIMSLANIRMLFNIRQSHRRVTQGNEINVIPGGSMRQRMTSLDRMLFYMMLVNVSAFIITQIPFQVYTLVRTYYRDLSTLDNLLVRALVLIWSSIYFGFGSYLYCFASPLFRESLFRILKNIIYCRIHQQRR</sequence>
<keyword evidence="9" id="KW-1185">Reference proteome</keyword>
<keyword evidence="2 5" id="KW-0812">Transmembrane</keyword>
<accession>A0A815Y1G7</accession>
<evidence type="ECO:0000256" key="1">
    <source>
        <dbReference type="ARBA" id="ARBA00004370"/>
    </source>
</evidence>
<feature type="transmembrane region" description="Helical" evidence="5">
    <location>
        <begin position="299"/>
        <end position="322"/>
    </location>
</feature>
<evidence type="ECO:0000313" key="8">
    <source>
        <dbReference type="EMBL" id="CAF1564523.1"/>
    </source>
</evidence>
<evidence type="ECO:0000259" key="6">
    <source>
        <dbReference type="PROSITE" id="PS50262"/>
    </source>
</evidence>